<dbReference type="Pfam" id="PF00004">
    <property type="entry name" value="AAA"/>
    <property type="match status" value="1"/>
</dbReference>
<evidence type="ECO:0000256" key="2">
    <source>
        <dbReference type="ARBA" id="ARBA00006914"/>
    </source>
</evidence>
<keyword evidence="11" id="KW-1185">Reference proteome</keyword>
<name>A0A8S1M438_PARPR</name>
<evidence type="ECO:0000256" key="7">
    <source>
        <dbReference type="RuleBase" id="RU003651"/>
    </source>
</evidence>
<dbReference type="GO" id="GO:0016887">
    <property type="term" value="F:ATP hydrolysis activity"/>
    <property type="evidence" value="ECO:0007669"/>
    <property type="project" value="InterPro"/>
</dbReference>
<keyword evidence="3 7" id="KW-0547">Nucleotide-binding</keyword>
<dbReference type="AlphaFoldDB" id="A0A8S1M438"/>
<dbReference type="Proteomes" id="UP000688137">
    <property type="component" value="Unassembled WGS sequence"/>
</dbReference>
<evidence type="ECO:0000313" key="11">
    <source>
        <dbReference type="Proteomes" id="UP000688137"/>
    </source>
</evidence>
<proteinExistence type="inferred from homology"/>
<feature type="compositionally biased region" description="Low complexity" evidence="8">
    <location>
        <begin position="100"/>
        <end position="114"/>
    </location>
</feature>
<evidence type="ECO:0000256" key="5">
    <source>
        <dbReference type="ARBA" id="ARBA00022840"/>
    </source>
</evidence>
<dbReference type="InterPro" id="IPR003960">
    <property type="entry name" value="ATPase_AAA_CS"/>
</dbReference>
<feature type="region of interest" description="Disordered" evidence="8">
    <location>
        <begin position="97"/>
        <end position="125"/>
    </location>
</feature>
<organism evidence="10 11">
    <name type="scientific">Paramecium primaurelia</name>
    <dbReference type="NCBI Taxonomy" id="5886"/>
    <lineage>
        <taxon>Eukaryota</taxon>
        <taxon>Sar</taxon>
        <taxon>Alveolata</taxon>
        <taxon>Ciliophora</taxon>
        <taxon>Intramacronucleata</taxon>
        <taxon>Oligohymenophorea</taxon>
        <taxon>Peniculida</taxon>
        <taxon>Parameciidae</taxon>
        <taxon>Paramecium</taxon>
    </lineage>
</organism>
<dbReference type="GO" id="GO:0005524">
    <property type="term" value="F:ATP binding"/>
    <property type="evidence" value="ECO:0007669"/>
    <property type="project" value="UniProtKB-KW"/>
</dbReference>
<dbReference type="FunFam" id="1.10.8.60:FF:000015">
    <property type="entry name" value="vacuolar protein sorting-associated protein 4A"/>
    <property type="match status" value="1"/>
</dbReference>
<evidence type="ECO:0000256" key="6">
    <source>
        <dbReference type="ARBA" id="ARBA00023136"/>
    </source>
</evidence>
<dbReference type="GO" id="GO:0016197">
    <property type="term" value="P:endosomal transport"/>
    <property type="evidence" value="ECO:0007669"/>
    <property type="project" value="TreeGrafter"/>
</dbReference>
<dbReference type="InterPro" id="IPR041569">
    <property type="entry name" value="AAA_lid_3"/>
</dbReference>
<comment type="caution">
    <text evidence="10">The sequence shown here is derived from an EMBL/GenBank/DDBJ whole genome shotgun (WGS) entry which is preliminary data.</text>
</comment>
<dbReference type="GO" id="GO:0010008">
    <property type="term" value="C:endosome membrane"/>
    <property type="evidence" value="ECO:0007669"/>
    <property type="project" value="UniProtKB-SubCell"/>
</dbReference>
<evidence type="ECO:0000256" key="8">
    <source>
        <dbReference type="SAM" id="MobiDB-lite"/>
    </source>
</evidence>
<dbReference type="PROSITE" id="PS00674">
    <property type="entry name" value="AAA"/>
    <property type="match status" value="1"/>
</dbReference>
<dbReference type="Pfam" id="PF09336">
    <property type="entry name" value="Vps4_C"/>
    <property type="match status" value="1"/>
</dbReference>
<evidence type="ECO:0000256" key="4">
    <source>
        <dbReference type="ARBA" id="ARBA00022753"/>
    </source>
</evidence>
<sequence>MNIPLPQVKPIAQDNSKLQSEIIGLFKSGDLKWNTGGTIAEKKEGLNLVVQGLRKMALWIEREYDVEKKKSLQLQYDSRMDETSKRLQTLQKYEKGEVVQESNGNGGSNQQQQKKQGEKDSKNELSNALSEAIVKDKPNVKWTDIAGLEAAKSALQEAVLLPIKFPDFFEGARTPWKGILMYGPPGTGKTYLAKACATEAEGTFFSVSSADLISKYVGESEKLIKTLFSMAREQKPSIIFIDEIDSMCGARGEGQNDASRRVITEFLVQMQGVGHDDKGVLVLGATNLPWALDTAIRRRFEKRIYIPLPDVQAREYMIQNSLKKTKTTLTKEQFEDIAIKTEGYSGSDISVLVRDAVYEPVRKLQSAKKFKQIPVNGQLKWAPVTDNEEGTPKTFMELNQGDIAIPDVCYNDFLLALKKSKKSVSQDQLGEFEKWTKEFGQEG</sequence>
<comment type="subcellular location">
    <subcellularLocation>
        <location evidence="1">Endosome membrane</location>
        <topology evidence="1">Peripheral membrane protein</topology>
    </subcellularLocation>
</comment>
<feature type="domain" description="AAA+ ATPase" evidence="9">
    <location>
        <begin position="175"/>
        <end position="310"/>
    </location>
</feature>
<protein>
    <recommendedName>
        <fullName evidence="9">AAA+ ATPase domain-containing protein</fullName>
    </recommendedName>
</protein>
<dbReference type="PANTHER" id="PTHR23074:SF83">
    <property type="entry name" value="VACUOLAR PROTEIN SORTING-ASSOCIATED PROTEIN 4A"/>
    <property type="match status" value="1"/>
</dbReference>
<evidence type="ECO:0000313" key="10">
    <source>
        <dbReference type="EMBL" id="CAD8072613.1"/>
    </source>
</evidence>
<keyword evidence="5 7" id="KW-0067">ATP-binding</keyword>
<dbReference type="PANTHER" id="PTHR23074">
    <property type="entry name" value="AAA DOMAIN-CONTAINING"/>
    <property type="match status" value="1"/>
</dbReference>
<keyword evidence="4" id="KW-0967">Endosome</keyword>
<dbReference type="InterPro" id="IPR015415">
    <property type="entry name" value="Spast_Vps4_C"/>
</dbReference>
<comment type="similarity">
    <text evidence="2 7">Belongs to the AAA ATPase family.</text>
</comment>
<dbReference type="EMBL" id="CAJJDM010000049">
    <property type="protein sequence ID" value="CAD8072613.1"/>
    <property type="molecule type" value="Genomic_DNA"/>
</dbReference>
<evidence type="ECO:0000256" key="3">
    <source>
        <dbReference type="ARBA" id="ARBA00022741"/>
    </source>
</evidence>
<evidence type="ECO:0000256" key="1">
    <source>
        <dbReference type="ARBA" id="ARBA00004481"/>
    </source>
</evidence>
<accession>A0A8S1M438</accession>
<dbReference type="Pfam" id="PF17862">
    <property type="entry name" value="AAA_lid_3"/>
    <property type="match status" value="1"/>
</dbReference>
<dbReference type="InterPro" id="IPR003593">
    <property type="entry name" value="AAA+_ATPase"/>
</dbReference>
<gene>
    <name evidence="10" type="ORF">PPRIM_AZ9-3.1.T0490216</name>
</gene>
<dbReference type="GO" id="GO:0007033">
    <property type="term" value="P:vacuole organization"/>
    <property type="evidence" value="ECO:0007669"/>
    <property type="project" value="TreeGrafter"/>
</dbReference>
<dbReference type="FunFam" id="3.40.50.300:FF:000043">
    <property type="entry name" value="Vacuolar protein sorting-associated protein 4"/>
    <property type="match status" value="1"/>
</dbReference>
<dbReference type="SMART" id="SM00382">
    <property type="entry name" value="AAA"/>
    <property type="match status" value="1"/>
</dbReference>
<evidence type="ECO:0000259" key="9">
    <source>
        <dbReference type="SMART" id="SM00382"/>
    </source>
</evidence>
<keyword evidence="6" id="KW-0472">Membrane</keyword>
<dbReference type="InterPro" id="IPR003959">
    <property type="entry name" value="ATPase_AAA_core"/>
</dbReference>
<dbReference type="InterPro" id="IPR050304">
    <property type="entry name" value="MT-severing_AAA_ATPase"/>
</dbReference>
<reference evidence="10" key="1">
    <citation type="submission" date="2021-01" db="EMBL/GenBank/DDBJ databases">
        <authorList>
            <consortium name="Genoscope - CEA"/>
            <person name="William W."/>
        </authorList>
    </citation>
    <scope>NUCLEOTIDE SEQUENCE</scope>
</reference>
<dbReference type="OMA" id="RCYEHAI"/>